<evidence type="ECO:0000313" key="2">
    <source>
        <dbReference type="EMBL" id="MFD2549637.1"/>
    </source>
</evidence>
<dbReference type="Pfam" id="PF00480">
    <property type="entry name" value="ROK"/>
    <property type="match status" value="1"/>
</dbReference>
<organism evidence="2 3">
    <name type="scientific">Sphingobacterium suaedae</name>
    <dbReference type="NCBI Taxonomy" id="1686402"/>
    <lineage>
        <taxon>Bacteria</taxon>
        <taxon>Pseudomonadati</taxon>
        <taxon>Bacteroidota</taxon>
        <taxon>Sphingobacteriia</taxon>
        <taxon>Sphingobacteriales</taxon>
        <taxon>Sphingobacteriaceae</taxon>
        <taxon>Sphingobacterium</taxon>
    </lineage>
</organism>
<comment type="caution">
    <text evidence="2">The sequence shown here is derived from an EMBL/GenBank/DDBJ whole genome shotgun (WGS) entry which is preliminary data.</text>
</comment>
<evidence type="ECO:0000313" key="3">
    <source>
        <dbReference type="Proteomes" id="UP001597545"/>
    </source>
</evidence>
<dbReference type="PANTHER" id="PTHR18964">
    <property type="entry name" value="ROK (REPRESSOR, ORF, KINASE) FAMILY"/>
    <property type="match status" value="1"/>
</dbReference>
<proteinExistence type="inferred from homology"/>
<dbReference type="InterPro" id="IPR036390">
    <property type="entry name" value="WH_DNA-bd_sf"/>
</dbReference>
<dbReference type="InterPro" id="IPR000600">
    <property type="entry name" value="ROK"/>
</dbReference>
<reference evidence="3" key="1">
    <citation type="journal article" date="2019" name="Int. J. Syst. Evol. Microbiol.">
        <title>The Global Catalogue of Microorganisms (GCM) 10K type strain sequencing project: providing services to taxonomists for standard genome sequencing and annotation.</title>
        <authorList>
            <consortium name="The Broad Institute Genomics Platform"/>
            <consortium name="The Broad Institute Genome Sequencing Center for Infectious Disease"/>
            <person name="Wu L."/>
            <person name="Ma J."/>
        </authorList>
    </citation>
    <scope>NUCLEOTIDE SEQUENCE [LARGE SCALE GENOMIC DNA]</scope>
    <source>
        <strain evidence="3">KCTC 42662</strain>
    </source>
</reference>
<dbReference type="InterPro" id="IPR043129">
    <property type="entry name" value="ATPase_NBD"/>
</dbReference>
<dbReference type="SUPFAM" id="SSF46785">
    <property type="entry name" value="Winged helix' DNA-binding domain"/>
    <property type="match status" value="1"/>
</dbReference>
<dbReference type="PROSITE" id="PS01125">
    <property type="entry name" value="ROK"/>
    <property type="match status" value="1"/>
</dbReference>
<comment type="similarity">
    <text evidence="1">Belongs to the ROK (NagC/XylR) family.</text>
</comment>
<dbReference type="EMBL" id="JBHULR010000020">
    <property type="protein sequence ID" value="MFD2549637.1"/>
    <property type="molecule type" value="Genomic_DNA"/>
</dbReference>
<dbReference type="PANTHER" id="PTHR18964:SF149">
    <property type="entry name" value="BIFUNCTIONAL UDP-N-ACETYLGLUCOSAMINE 2-EPIMERASE_N-ACETYLMANNOSAMINE KINASE"/>
    <property type="match status" value="1"/>
</dbReference>
<protein>
    <submittedName>
        <fullName evidence="2">ROK family transcriptional regulator</fullName>
    </submittedName>
</protein>
<gene>
    <name evidence="2" type="ORF">ACFSR5_18480</name>
</gene>
<dbReference type="Proteomes" id="UP001597545">
    <property type="component" value="Unassembled WGS sequence"/>
</dbReference>
<sequence length="410" mass="45320">MRKPADFFVELGEDRANPVSFKAVQLKQEIITRLTRDGRATIAELSQYTHTSIPKVNEIITELIQRELVVDHGKIVNGVGRKPNIFGLNPQWGYFLSVETTRAHINLAIVSFDEQIVHATKDIPFVLENSPKAFEELCNLISAYMVSHDFLQDRLLGLSVTITGRVNHLTGNSHSFFNFDNISLKEALVKRFALPAHIENDTRAMAYGEYAKGVAQQEKNVLFFNLDEGIGMGIIINGHLYSGKSGFAGEFGHIPLLDNDIICHCGKKGCLETEASGFAIVQQVRQELRQGTSSIITQIVDDIDDIRLAHVVEAALRDDMLCIERISTAGEKIGRGIAMLLNIFNPDLVVLGGKIALCKSAIMLPILSSVHKYTLNLVNTDTKFETSQLKENAGLLGGALLLRNELLQLA</sequence>
<dbReference type="InterPro" id="IPR036388">
    <property type="entry name" value="WH-like_DNA-bd_sf"/>
</dbReference>
<keyword evidence="3" id="KW-1185">Reference proteome</keyword>
<name>A0ABW5KL11_9SPHI</name>
<dbReference type="SUPFAM" id="SSF53067">
    <property type="entry name" value="Actin-like ATPase domain"/>
    <property type="match status" value="2"/>
</dbReference>
<accession>A0ABW5KL11</accession>
<evidence type="ECO:0000256" key="1">
    <source>
        <dbReference type="ARBA" id="ARBA00006479"/>
    </source>
</evidence>
<dbReference type="Gene3D" id="3.30.420.40">
    <property type="match status" value="2"/>
</dbReference>
<dbReference type="Gene3D" id="1.10.10.10">
    <property type="entry name" value="Winged helix-like DNA-binding domain superfamily/Winged helix DNA-binding domain"/>
    <property type="match status" value="1"/>
</dbReference>
<dbReference type="RefSeq" id="WP_380905955.1">
    <property type="nucleotide sequence ID" value="NZ_JBHULR010000020.1"/>
</dbReference>
<dbReference type="InterPro" id="IPR049874">
    <property type="entry name" value="ROK_cs"/>
</dbReference>